<gene>
    <name evidence="1" type="ORF">CK625_12610</name>
</gene>
<keyword evidence="2" id="KW-1185">Reference proteome</keyword>
<dbReference type="Proteomes" id="UP000218054">
    <property type="component" value="Unassembled WGS sequence"/>
</dbReference>
<accession>A0A2A2AB56</accession>
<dbReference type="AlphaFoldDB" id="A0A2A2AB56"/>
<dbReference type="EMBL" id="NSJB01000014">
    <property type="protein sequence ID" value="PAT34978.1"/>
    <property type="molecule type" value="Genomic_DNA"/>
</dbReference>
<protein>
    <submittedName>
        <fullName evidence="1">Uncharacterized protein</fullName>
    </submittedName>
</protein>
<reference evidence="1 2" key="1">
    <citation type="submission" date="2017-08" db="EMBL/GenBank/DDBJ databases">
        <title>WGS of Clinical strains of the CDC Group NO-1 linked to zoonotic infections in humans.</title>
        <authorList>
            <person name="Bernier A.-M."/>
            <person name="Bernard K."/>
        </authorList>
    </citation>
    <scope>NUCLEOTIDE SEQUENCE [LARGE SCALE GENOMIC DNA]</scope>
    <source>
        <strain evidence="1 2">NML00-0135</strain>
    </source>
</reference>
<evidence type="ECO:0000313" key="1">
    <source>
        <dbReference type="EMBL" id="PAT34978.1"/>
    </source>
</evidence>
<comment type="caution">
    <text evidence="1">The sequence shown here is derived from an EMBL/GenBank/DDBJ whole genome shotgun (WGS) entry which is preliminary data.</text>
</comment>
<evidence type="ECO:0000313" key="2">
    <source>
        <dbReference type="Proteomes" id="UP000218054"/>
    </source>
</evidence>
<organism evidence="1 2">
    <name type="scientific">Vandammella animalimorsus</name>
    <dbReference type="NCBI Taxonomy" id="2029117"/>
    <lineage>
        <taxon>Bacteria</taxon>
        <taxon>Pseudomonadati</taxon>
        <taxon>Pseudomonadota</taxon>
        <taxon>Betaproteobacteria</taxon>
        <taxon>Burkholderiales</taxon>
        <taxon>Comamonadaceae</taxon>
        <taxon>Vandammella</taxon>
    </lineage>
</organism>
<sequence length="178" mass="20134">MTGVDVWDMPRDARRWPGGNPVVAHPPCRAWGRLRQFARPRPDEAGLALWAVQQVRQWGGVLEHPQGSLLWRAAHMPPPGMRDAWGGWTLPIHQHWWGHRAQKATWLYIVGCDPRAIPAMPIALGQPTHVVASRRRGRPEITKAEREHTPLALAMWLVDLASRCTPHECYGRTARRGG</sequence>
<name>A0A2A2AB56_9BURK</name>
<proteinExistence type="predicted"/>